<dbReference type="NCBIfam" id="TIGR02532">
    <property type="entry name" value="IV_pilin_GFxxxE"/>
    <property type="match status" value="1"/>
</dbReference>
<proteinExistence type="inferred from homology"/>
<evidence type="ECO:0000256" key="10">
    <source>
        <dbReference type="ARBA" id="ARBA00030775"/>
    </source>
</evidence>
<evidence type="ECO:0000313" key="14">
    <source>
        <dbReference type="Proteomes" id="UP001495147"/>
    </source>
</evidence>
<dbReference type="InterPro" id="IPR022346">
    <property type="entry name" value="T2SS_GspH"/>
</dbReference>
<protein>
    <recommendedName>
        <fullName evidence="2">Type II secretion system protein H</fullName>
    </recommendedName>
    <alternativeName>
        <fullName evidence="10">General secretion pathway protein H</fullName>
    </alternativeName>
</protein>
<organism evidence="13 14">
    <name type="scientific">Roseateles paludis</name>
    <dbReference type="NCBI Taxonomy" id="3145238"/>
    <lineage>
        <taxon>Bacteria</taxon>
        <taxon>Pseudomonadati</taxon>
        <taxon>Pseudomonadota</taxon>
        <taxon>Betaproteobacteria</taxon>
        <taxon>Burkholderiales</taxon>
        <taxon>Sphaerotilaceae</taxon>
        <taxon>Roseateles</taxon>
    </lineage>
</organism>
<dbReference type="EMBL" id="JBDPZD010000004">
    <property type="protein sequence ID" value="MEO3692629.1"/>
    <property type="molecule type" value="Genomic_DNA"/>
</dbReference>
<feature type="transmembrane region" description="Helical" evidence="11">
    <location>
        <begin position="12"/>
        <end position="33"/>
    </location>
</feature>
<dbReference type="SUPFAM" id="SSF54523">
    <property type="entry name" value="Pili subunits"/>
    <property type="match status" value="1"/>
</dbReference>
<feature type="domain" description="General secretion pathway GspH" evidence="12">
    <location>
        <begin position="45"/>
        <end position="178"/>
    </location>
</feature>
<evidence type="ECO:0000256" key="8">
    <source>
        <dbReference type="ARBA" id="ARBA00023136"/>
    </source>
</evidence>
<keyword evidence="6 11" id="KW-0812">Transmembrane</keyword>
<comment type="subcellular location">
    <subcellularLocation>
        <location evidence="1">Cell inner membrane</location>
        <topology evidence="1">Single-pass membrane protein</topology>
    </subcellularLocation>
</comment>
<evidence type="ECO:0000313" key="13">
    <source>
        <dbReference type="EMBL" id="MEO3692629.1"/>
    </source>
</evidence>
<evidence type="ECO:0000256" key="2">
    <source>
        <dbReference type="ARBA" id="ARBA00021549"/>
    </source>
</evidence>
<comment type="caution">
    <text evidence="13">The sequence shown here is derived from an EMBL/GenBank/DDBJ whole genome shotgun (WGS) entry which is preliminary data.</text>
</comment>
<dbReference type="Proteomes" id="UP001495147">
    <property type="component" value="Unassembled WGS sequence"/>
</dbReference>
<sequence length="198" mass="20497">MLTRLVRGFGLIELLIAVSILAILTAVTVPNLMSWIRGARTRAVADALQSGLRVAQVEAQRRSHTVVFFFTDSKVCSTGATAIAGGKYWQARVVPDALQSGDVSEAVQCGVLTDVGSGVSVTPSATAICFGGDGRLTAATDPTAIGVDCAAAAANFQISPDNRKSQERRLTVTLSLAGAVRMCDPDKSSAAPDGCRAS</sequence>
<evidence type="ECO:0000256" key="4">
    <source>
        <dbReference type="ARBA" id="ARBA00022481"/>
    </source>
</evidence>
<keyword evidence="5" id="KW-0997">Cell inner membrane</keyword>
<keyword evidence="8 11" id="KW-0472">Membrane</keyword>
<gene>
    <name evidence="13" type="ORF">ABDJ85_14220</name>
</gene>
<dbReference type="Gene3D" id="3.30.700.10">
    <property type="entry name" value="Glycoprotein, Type 4 Pilin"/>
    <property type="match status" value="1"/>
</dbReference>
<keyword evidence="14" id="KW-1185">Reference proteome</keyword>
<reference evidence="13 14" key="1">
    <citation type="submission" date="2024-05" db="EMBL/GenBank/DDBJ databases">
        <title>Roseateles sp. DJS-2-20 16S ribosomal RNA gene Genome sequencing and assembly.</title>
        <authorList>
            <person name="Woo H."/>
        </authorList>
    </citation>
    <scope>NUCLEOTIDE SEQUENCE [LARGE SCALE GENOMIC DNA]</scope>
    <source>
        <strain evidence="13 14">DJS-2-20</strain>
    </source>
</reference>
<evidence type="ECO:0000256" key="7">
    <source>
        <dbReference type="ARBA" id="ARBA00022989"/>
    </source>
</evidence>
<evidence type="ECO:0000259" key="12">
    <source>
        <dbReference type="Pfam" id="PF12019"/>
    </source>
</evidence>
<keyword evidence="4" id="KW-0488">Methylation</keyword>
<comment type="similarity">
    <text evidence="9">Belongs to the GSP H family.</text>
</comment>
<keyword evidence="7 11" id="KW-1133">Transmembrane helix</keyword>
<dbReference type="Pfam" id="PF12019">
    <property type="entry name" value="GspH"/>
    <property type="match status" value="1"/>
</dbReference>
<evidence type="ECO:0000256" key="6">
    <source>
        <dbReference type="ARBA" id="ARBA00022692"/>
    </source>
</evidence>
<keyword evidence="3" id="KW-1003">Cell membrane</keyword>
<dbReference type="InterPro" id="IPR012902">
    <property type="entry name" value="N_methyl_site"/>
</dbReference>
<dbReference type="Pfam" id="PF07963">
    <property type="entry name" value="N_methyl"/>
    <property type="match status" value="1"/>
</dbReference>
<evidence type="ECO:0000256" key="1">
    <source>
        <dbReference type="ARBA" id="ARBA00004377"/>
    </source>
</evidence>
<evidence type="ECO:0000256" key="5">
    <source>
        <dbReference type="ARBA" id="ARBA00022519"/>
    </source>
</evidence>
<evidence type="ECO:0000256" key="9">
    <source>
        <dbReference type="ARBA" id="ARBA00025772"/>
    </source>
</evidence>
<dbReference type="RefSeq" id="WP_347705450.1">
    <property type="nucleotide sequence ID" value="NZ_JBDPZD010000004.1"/>
</dbReference>
<dbReference type="InterPro" id="IPR045584">
    <property type="entry name" value="Pilin-like"/>
</dbReference>
<evidence type="ECO:0000256" key="3">
    <source>
        <dbReference type="ARBA" id="ARBA00022475"/>
    </source>
</evidence>
<evidence type="ECO:0000256" key="11">
    <source>
        <dbReference type="SAM" id="Phobius"/>
    </source>
</evidence>
<accession>A0ABV0G4H8</accession>
<name>A0ABV0G4H8_9BURK</name>